<evidence type="ECO:0000256" key="1">
    <source>
        <dbReference type="SAM" id="Phobius"/>
    </source>
</evidence>
<protein>
    <submittedName>
        <fullName evidence="2">Uncharacterized protein</fullName>
    </submittedName>
</protein>
<evidence type="ECO:0000313" key="2">
    <source>
        <dbReference type="EMBL" id="KAE8760145.1"/>
    </source>
</evidence>
<feature type="transmembrane region" description="Helical" evidence="1">
    <location>
        <begin position="6"/>
        <end position="27"/>
    </location>
</feature>
<organism evidence="2 3">
    <name type="scientific">Paraburkholderia madseniana</name>
    <dbReference type="NCBI Taxonomy" id="2599607"/>
    <lineage>
        <taxon>Bacteria</taxon>
        <taxon>Pseudomonadati</taxon>
        <taxon>Pseudomonadota</taxon>
        <taxon>Betaproteobacteria</taxon>
        <taxon>Burkholderiales</taxon>
        <taxon>Burkholderiaceae</taxon>
        <taxon>Paraburkholderia</taxon>
    </lineage>
</organism>
<dbReference type="RefSeq" id="WP_154559475.1">
    <property type="nucleotide sequence ID" value="NZ_JAQQFQ010000022.1"/>
</dbReference>
<comment type="caution">
    <text evidence="2">The sequence shown here is derived from an EMBL/GenBank/DDBJ whole genome shotgun (WGS) entry which is preliminary data.</text>
</comment>
<gene>
    <name evidence="2" type="ORF">FSO04_09665</name>
</gene>
<keyword evidence="1" id="KW-0812">Transmembrane</keyword>
<accession>A0A6N6WHK4</accession>
<reference evidence="2 3" key="1">
    <citation type="journal article" date="2020" name="Int. J. Syst. Evol. Microbiol.">
        <title>Paraburkholderia madseniana sp. nov., a phenolic acid-degrading bacterium isolated from acidic forest soil.</title>
        <authorList>
            <person name="Wilhelm R.C."/>
            <person name="Murphy S.J.L."/>
            <person name="Feriancek N.M."/>
            <person name="Karasz D.C."/>
            <person name="DeRito C.M."/>
            <person name="Newman J.D."/>
            <person name="Buckley D.H."/>
        </authorList>
    </citation>
    <scope>NUCLEOTIDE SEQUENCE [LARGE SCALE GENOMIC DNA]</scope>
    <source>
        <strain evidence="2 3">RP11</strain>
    </source>
</reference>
<sequence length="85" mass="9951">MDAMRLLTILAILEIVAVIFAVSLCVAARRTDERTERALSHDEVEARRQVADVRRHVRRAPFRKRMTWRWLAAVLRTRDHDKSGN</sequence>
<keyword evidence="1" id="KW-0472">Membrane</keyword>
<proteinExistence type="predicted"/>
<name>A0A6N6WHK4_9BURK</name>
<dbReference type="EMBL" id="VOSW01000014">
    <property type="protein sequence ID" value="KAE8760145.1"/>
    <property type="molecule type" value="Genomic_DNA"/>
</dbReference>
<evidence type="ECO:0000313" key="3">
    <source>
        <dbReference type="Proteomes" id="UP000463700"/>
    </source>
</evidence>
<keyword evidence="1" id="KW-1133">Transmembrane helix</keyword>
<dbReference type="AlphaFoldDB" id="A0A6N6WHK4"/>
<dbReference type="Proteomes" id="UP000463700">
    <property type="component" value="Unassembled WGS sequence"/>
</dbReference>